<keyword evidence="1" id="KW-1133">Transmembrane helix</keyword>
<feature type="transmembrane region" description="Helical" evidence="1">
    <location>
        <begin position="63"/>
        <end position="81"/>
    </location>
</feature>
<keyword evidence="1" id="KW-0472">Membrane</keyword>
<sequence>MNYYEITTFSRILNILASGIFYIFDVLFHYILMMPFIISWYLIYIIYFSDAGLSSLMENMKDGVGMCLILNLPAACLYVAYKTWIDYKSDTITLP</sequence>
<dbReference type="Proteomes" id="UP000220639">
    <property type="component" value="Unassembled WGS sequence"/>
</dbReference>
<accession>A0A285B944</accession>
<name>A0A285B944_9ENTR</name>
<evidence type="ECO:0000313" key="3">
    <source>
        <dbReference type="Proteomes" id="UP000220639"/>
    </source>
</evidence>
<proteinExistence type="predicted"/>
<reference evidence="3" key="1">
    <citation type="submission" date="2017-08" db="EMBL/GenBank/DDBJ databases">
        <authorList>
            <person name="Brisse S."/>
        </authorList>
    </citation>
    <scope>NUCLEOTIDE SEQUENCE [LARGE SCALE GENOMIC DNA]</scope>
    <source>
        <strain evidence="3">06D021</strain>
    </source>
</reference>
<gene>
    <name evidence="2" type="ORF">KOSB73_380004</name>
</gene>
<evidence type="ECO:0000256" key="1">
    <source>
        <dbReference type="SAM" id="Phobius"/>
    </source>
</evidence>
<dbReference type="AlphaFoldDB" id="A0A285B944"/>
<keyword evidence="1" id="KW-0812">Transmembrane</keyword>
<organism evidence="2 3">
    <name type="scientific">Klebsiella grimontii</name>
    <dbReference type="NCBI Taxonomy" id="2058152"/>
    <lineage>
        <taxon>Bacteria</taxon>
        <taxon>Pseudomonadati</taxon>
        <taxon>Pseudomonadota</taxon>
        <taxon>Gammaproteobacteria</taxon>
        <taxon>Enterobacterales</taxon>
        <taxon>Enterobacteriaceae</taxon>
        <taxon>Klebsiella/Raoultella group</taxon>
        <taxon>Klebsiella</taxon>
    </lineage>
</organism>
<dbReference type="EMBL" id="FZTC01000032">
    <property type="protein sequence ID" value="SNU37432.1"/>
    <property type="molecule type" value="Genomic_DNA"/>
</dbReference>
<evidence type="ECO:0000313" key="2">
    <source>
        <dbReference type="EMBL" id="SNU37432.1"/>
    </source>
</evidence>
<protein>
    <submittedName>
        <fullName evidence="2">Uncharacterized protein</fullName>
    </submittedName>
</protein>